<comment type="caution">
    <text evidence="1">The sequence shown here is derived from an EMBL/GenBank/DDBJ whole genome shotgun (WGS) entry which is preliminary data.</text>
</comment>
<dbReference type="EMBL" id="BARU01018227">
    <property type="protein sequence ID" value="GAH54000.1"/>
    <property type="molecule type" value="Genomic_DNA"/>
</dbReference>
<feature type="non-terminal residue" evidence="1">
    <location>
        <position position="178"/>
    </location>
</feature>
<organism evidence="1">
    <name type="scientific">marine sediment metagenome</name>
    <dbReference type="NCBI Taxonomy" id="412755"/>
    <lineage>
        <taxon>unclassified sequences</taxon>
        <taxon>metagenomes</taxon>
        <taxon>ecological metagenomes</taxon>
    </lineage>
</organism>
<proteinExistence type="predicted"/>
<name>X1HAD3_9ZZZZ</name>
<gene>
    <name evidence="1" type="ORF">S03H2_30146</name>
</gene>
<dbReference type="AlphaFoldDB" id="X1HAD3"/>
<accession>X1HAD3</accession>
<reference evidence="1" key="1">
    <citation type="journal article" date="2014" name="Front. Microbiol.">
        <title>High frequency of phylogenetically diverse reductive dehalogenase-homologous genes in deep subseafloor sedimentary metagenomes.</title>
        <authorList>
            <person name="Kawai M."/>
            <person name="Futagami T."/>
            <person name="Toyoda A."/>
            <person name="Takaki Y."/>
            <person name="Nishi S."/>
            <person name="Hori S."/>
            <person name="Arai W."/>
            <person name="Tsubouchi T."/>
            <person name="Morono Y."/>
            <person name="Uchiyama I."/>
            <person name="Ito T."/>
            <person name="Fujiyama A."/>
            <person name="Inagaki F."/>
            <person name="Takami H."/>
        </authorList>
    </citation>
    <scope>NUCLEOTIDE SEQUENCE</scope>
    <source>
        <strain evidence="1">Expedition CK06-06</strain>
    </source>
</reference>
<evidence type="ECO:0000313" key="1">
    <source>
        <dbReference type="EMBL" id="GAH54000.1"/>
    </source>
</evidence>
<sequence>MPESNIFQFIDFFDYFKHYINELSVDQFKKLEDYFTICQYSLEKTLNVYNAFISFLKLDERSNYLLTNILKGLNVIQNNLAIIINRIKYGELKPNKNNINEKEKIIINKIEKKFPNCHFELSKQLNELNFWKKYTELPPSGLLWLQIIGKFFGLLRASSKNRKIFSFSLILFLFGFNS</sequence>
<protein>
    <submittedName>
        <fullName evidence="1">Uncharacterized protein</fullName>
    </submittedName>
</protein>